<dbReference type="Proteomes" id="UP000182489">
    <property type="component" value="Unassembled WGS sequence"/>
</dbReference>
<feature type="region of interest" description="Disordered" evidence="1">
    <location>
        <begin position="20"/>
        <end position="65"/>
    </location>
</feature>
<evidence type="ECO:0000313" key="4">
    <source>
        <dbReference type="EMBL" id="TNC78192.1"/>
    </source>
</evidence>
<evidence type="ECO:0000313" key="5">
    <source>
        <dbReference type="Proteomes" id="UP000182489"/>
    </source>
</evidence>
<evidence type="ECO:0000256" key="2">
    <source>
        <dbReference type="SAM" id="SignalP"/>
    </source>
</evidence>
<evidence type="ECO:0000256" key="1">
    <source>
        <dbReference type="SAM" id="MobiDB-lite"/>
    </source>
</evidence>
<proteinExistence type="predicted"/>
<reference evidence="4 6" key="2">
    <citation type="submission" date="2019-06" db="EMBL/GenBank/DDBJ databases">
        <title>Genome sequence of Janthinobacterium lividum UCD_MED1.</title>
        <authorList>
            <person name="De Leon M.E."/>
            <person name="Jospin G."/>
        </authorList>
    </citation>
    <scope>NUCLEOTIDE SEQUENCE [LARGE SCALE GENOMIC DNA]</scope>
    <source>
        <strain evidence="4 6">UCD_MED1</strain>
    </source>
</reference>
<name>A0A031GLF4_9BURK</name>
<sequence>MKLQRLFCLVALISAVSMAGAAKQEKETPKENAAASPATTKAEKDAAADQQGHAPCWSARQCSGKSRPNLTLEACKRGSFGKSWGLAPGPGCRTF</sequence>
<dbReference type="EMBL" id="VDGE01000001">
    <property type="protein sequence ID" value="TNC78192.1"/>
    <property type="molecule type" value="Genomic_DNA"/>
</dbReference>
<dbReference type="Proteomes" id="UP000305681">
    <property type="component" value="Unassembled WGS sequence"/>
</dbReference>
<dbReference type="OrthoDB" id="9899586at2"/>
<dbReference type="AlphaFoldDB" id="A0A031GLF4"/>
<keyword evidence="2" id="KW-0732">Signal</keyword>
<evidence type="ECO:0000313" key="3">
    <source>
        <dbReference type="EMBL" id="SFX30572.1"/>
    </source>
</evidence>
<reference evidence="3 5" key="1">
    <citation type="submission" date="2016-11" db="EMBL/GenBank/DDBJ databases">
        <authorList>
            <person name="Varghese N."/>
            <person name="Submissions S."/>
        </authorList>
    </citation>
    <scope>NUCLEOTIDE SEQUENCE [LARGE SCALE GENOMIC DNA]</scope>
    <source>
        <strain evidence="3 5">NFR18</strain>
    </source>
</reference>
<evidence type="ECO:0000313" key="6">
    <source>
        <dbReference type="Proteomes" id="UP000305681"/>
    </source>
</evidence>
<protein>
    <submittedName>
        <fullName evidence="3">Uncharacterized protein</fullName>
    </submittedName>
</protein>
<accession>A0A031GLF4</accession>
<feature type="chain" id="PRO_5044051689" evidence="2">
    <location>
        <begin position="22"/>
        <end position="95"/>
    </location>
</feature>
<comment type="caution">
    <text evidence="3">The sequence shown here is derived from an EMBL/GenBank/DDBJ whole genome shotgun (WGS) entry which is preliminary data.</text>
</comment>
<organism evidence="3 5">
    <name type="scientific">Janthinobacterium lividum</name>
    <dbReference type="NCBI Taxonomy" id="29581"/>
    <lineage>
        <taxon>Bacteria</taxon>
        <taxon>Pseudomonadati</taxon>
        <taxon>Pseudomonadota</taxon>
        <taxon>Betaproteobacteria</taxon>
        <taxon>Burkholderiales</taxon>
        <taxon>Oxalobacteraceae</taxon>
        <taxon>Janthinobacterium</taxon>
    </lineage>
</organism>
<gene>
    <name evidence="4" type="ORF">FHI69_02520</name>
    <name evidence="3" type="ORF">SAMN03097694_1560</name>
</gene>
<dbReference type="RefSeq" id="WP_034755607.1">
    <property type="nucleotide sequence ID" value="NZ_FPKH01000001.1"/>
</dbReference>
<dbReference type="EMBL" id="FPKH01000001">
    <property type="protein sequence ID" value="SFX30572.1"/>
    <property type="molecule type" value="Genomic_DNA"/>
</dbReference>
<feature type="signal peptide" evidence="2">
    <location>
        <begin position="1"/>
        <end position="21"/>
    </location>
</feature>